<dbReference type="Proteomes" id="UP000386847">
    <property type="component" value="Chromosome"/>
</dbReference>
<evidence type="ECO:0008006" key="3">
    <source>
        <dbReference type="Google" id="ProtNLM"/>
    </source>
</evidence>
<accession>A0A5Q2FBY0</accession>
<protein>
    <recommendedName>
        <fullName evidence="3">TetR family transcriptional regulator</fullName>
    </recommendedName>
</protein>
<name>A0A5Q2FBY0_9ACTN</name>
<dbReference type="AlphaFoldDB" id="A0A5Q2FBY0"/>
<keyword evidence="2" id="KW-1185">Reference proteome</keyword>
<dbReference type="InterPro" id="IPR036271">
    <property type="entry name" value="Tet_transcr_reg_TetR-rel_C_sf"/>
</dbReference>
<proteinExistence type="predicted"/>
<reference evidence="1 2" key="1">
    <citation type="submission" date="2019-10" db="EMBL/GenBank/DDBJ databases">
        <title>Genomic analysis of Raineyella sp. CBA3103.</title>
        <authorList>
            <person name="Roh S.W."/>
        </authorList>
    </citation>
    <scope>NUCLEOTIDE SEQUENCE [LARGE SCALE GENOMIC DNA]</scope>
    <source>
        <strain evidence="1 2">CBA3103</strain>
    </source>
</reference>
<sequence length="132" mass="15201">MTSTSELRDLVDRAVRRFISVRRLDRDWVMATAELRLYAAREPEIREAYLALRQETQRQLLEGAEAMAEVSGWEFAVPRDSVMEILDNMYEGAVLQALLLYPDRGDEERVQACLQPFIDVMVSIVRPLGSRV</sequence>
<dbReference type="EMBL" id="CP045725">
    <property type="protein sequence ID" value="QGF23227.1"/>
    <property type="molecule type" value="Genomic_DNA"/>
</dbReference>
<dbReference type="SUPFAM" id="SSF48498">
    <property type="entry name" value="Tetracyclin repressor-like, C-terminal domain"/>
    <property type="match status" value="1"/>
</dbReference>
<evidence type="ECO:0000313" key="2">
    <source>
        <dbReference type="Proteomes" id="UP000386847"/>
    </source>
</evidence>
<dbReference type="KEGG" id="rain:Rai3103_05625"/>
<organism evidence="1 2">
    <name type="scientific">Raineyella fluvialis</name>
    <dbReference type="NCBI Taxonomy" id="2662261"/>
    <lineage>
        <taxon>Bacteria</taxon>
        <taxon>Bacillati</taxon>
        <taxon>Actinomycetota</taxon>
        <taxon>Actinomycetes</taxon>
        <taxon>Propionibacteriales</taxon>
        <taxon>Propionibacteriaceae</taxon>
        <taxon>Raineyella</taxon>
    </lineage>
</organism>
<gene>
    <name evidence="1" type="ORF">Rai3103_05625</name>
</gene>
<dbReference type="Gene3D" id="1.10.357.10">
    <property type="entry name" value="Tetracycline Repressor, domain 2"/>
    <property type="match status" value="1"/>
</dbReference>
<evidence type="ECO:0000313" key="1">
    <source>
        <dbReference type="EMBL" id="QGF23227.1"/>
    </source>
</evidence>
<dbReference type="RefSeq" id="WP_153571755.1">
    <property type="nucleotide sequence ID" value="NZ_CP045725.1"/>
</dbReference>